<sequence>MEKGNGTSVTGNPMIVEELKNARRFAVSLAREVDAKNQMLLEIRRQNDEASAALSRVVAEKQTLQQSYDQVMRKLHLNESEMAKMRCSLNLQLRNFGMQNTSLRQELASMQEELATLAKQDKKQSQDDLERINLLVEKDKLKNQEIEELSSKLAEKIDEVQDMEALNQALIVREHISNEELQDARKELISVLTETHLALVIQVLPTLLDGESIGVKRMGEIDVDPFKVACLRKFSGTEWKVKSLELTSAWQARVNDPNWQPFKKMLKNGKCQEVIDEQDSKLKELRSQWGEGVYNAVANALLEPNEYNPSGRYAVSELWNFKEGRKASLKEVIQCLAQLLKTLNSAKRRRRVST</sequence>
<accession>A0ABM4X0T2</accession>
<evidence type="ECO:0000313" key="3">
    <source>
        <dbReference type="Proteomes" id="UP001652660"/>
    </source>
</evidence>
<evidence type="ECO:0000256" key="1">
    <source>
        <dbReference type="SAM" id="Coils"/>
    </source>
</evidence>
<reference evidence="4" key="1">
    <citation type="submission" date="2025-08" db="UniProtKB">
        <authorList>
            <consortium name="RefSeq"/>
        </authorList>
    </citation>
    <scope>IDENTIFICATION</scope>
    <source>
        <tissue evidence="4">Leaves</tissue>
    </source>
</reference>
<feature type="domain" description="Factor of DNA methylation 1-5/IDN2" evidence="2">
    <location>
        <begin position="216"/>
        <end position="344"/>
    </location>
</feature>
<keyword evidence="3" id="KW-1185">Reference proteome</keyword>
<dbReference type="Proteomes" id="UP001652660">
    <property type="component" value="Chromosome 2e"/>
</dbReference>
<evidence type="ECO:0000259" key="2">
    <source>
        <dbReference type="Pfam" id="PF03469"/>
    </source>
</evidence>
<dbReference type="InterPro" id="IPR005379">
    <property type="entry name" value="FDM1-5/IDN2_XH"/>
</dbReference>
<dbReference type="InterPro" id="IPR045177">
    <property type="entry name" value="FDM1-5/IDN2"/>
</dbReference>
<dbReference type="Pfam" id="PF03469">
    <property type="entry name" value="XH"/>
    <property type="match status" value="1"/>
</dbReference>
<dbReference type="PANTHER" id="PTHR21596:SF82">
    <property type="entry name" value="FACTOR OF DNA METHYLATION 5-LIKE"/>
    <property type="match status" value="1"/>
</dbReference>
<dbReference type="PANTHER" id="PTHR21596">
    <property type="entry name" value="RIBONUCLEASE P SUBUNIT P38"/>
    <property type="match status" value="1"/>
</dbReference>
<keyword evidence="1" id="KW-0175">Coiled coil</keyword>
<organism evidence="3 4">
    <name type="scientific">Coffea arabica</name>
    <name type="common">Arabian coffee</name>
    <dbReference type="NCBI Taxonomy" id="13443"/>
    <lineage>
        <taxon>Eukaryota</taxon>
        <taxon>Viridiplantae</taxon>
        <taxon>Streptophyta</taxon>
        <taxon>Embryophyta</taxon>
        <taxon>Tracheophyta</taxon>
        <taxon>Spermatophyta</taxon>
        <taxon>Magnoliopsida</taxon>
        <taxon>eudicotyledons</taxon>
        <taxon>Gunneridae</taxon>
        <taxon>Pentapetalae</taxon>
        <taxon>asterids</taxon>
        <taxon>lamiids</taxon>
        <taxon>Gentianales</taxon>
        <taxon>Rubiaceae</taxon>
        <taxon>Ixoroideae</taxon>
        <taxon>Gardenieae complex</taxon>
        <taxon>Bertiereae - Coffeeae clade</taxon>
        <taxon>Coffeeae</taxon>
        <taxon>Coffea</taxon>
    </lineage>
</organism>
<evidence type="ECO:0000313" key="4">
    <source>
        <dbReference type="RefSeq" id="XP_071937641.1"/>
    </source>
</evidence>
<gene>
    <name evidence="4" type="primary">LOC113723778</name>
</gene>
<protein>
    <submittedName>
        <fullName evidence="4">Factor of DNA methylation 2</fullName>
    </submittedName>
</protein>
<proteinExistence type="predicted"/>
<feature type="coiled-coil region" evidence="1">
    <location>
        <begin position="93"/>
        <end position="166"/>
    </location>
</feature>
<dbReference type="RefSeq" id="XP_071937641.1">
    <property type="nucleotide sequence ID" value="XM_072081540.1"/>
</dbReference>
<name>A0ABM4X0T2_COFAR</name>
<dbReference type="GeneID" id="113723778"/>